<dbReference type="PANTHER" id="PTHR23155">
    <property type="entry name" value="DISEASE RESISTANCE PROTEIN RP"/>
    <property type="match status" value="1"/>
</dbReference>
<proteinExistence type="predicted"/>
<dbReference type="SUPFAM" id="SSF52540">
    <property type="entry name" value="P-loop containing nucleoside triphosphate hydrolases"/>
    <property type="match status" value="1"/>
</dbReference>
<dbReference type="Proteomes" id="UP001359559">
    <property type="component" value="Unassembled WGS sequence"/>
</dbReference>
<comment type="caution">
    <text evidence="3">The sequence shown here is derived from an EMBL/GenBank/DDBJ whole genome shotgun (WGS) entry which is preliminary data.</text>
</comment>
<name>A0AAN9IUU7_CLITE</name>
<reference evidence="3 4" key="1">
    <citation type="submission" date="2024-01" db="EMBL/GenBank/DDBJ databases">
        <title>The genomes of 5 underutilized Papilionoideae crops provide insights into root nodulation and disease resistance.</title>
        <authorList>
            <person name="Yuan L."/>
        </authorList>
    </citation>
    <scope>NUCLEOTIDE SEQUENCE [LARGE SCALE GENOMIC DNA]</scope>
    <source>
        <strain evidence="3">LY-2023</strain>
        <tissue evidence="3">Leaf</tissue>
    </source>
</reference>
<keyword evidence="1" id="KW-0677">Repeat</keyword>
<feature type="domain" description="NB-ARC" evidence="2">
    <location>
        <begin position="1"/>
        <end position="146"/>
    </location>
</feature>
<sequence>MGGLGKTTLAKKILGDVSHFKRHALVTVSQTLKEDEFFMDIIQQLFPRETSEMQQLPGYLQKERLRERLVDDSYLIVVDDVWEIIHWDQIKVTFPKNNHGSRVVVTTRKELVARHSTKEYNGHVNQLKPLSKSDSWDLFCMKTFPSRGCPSNLEPIYQDIIHGKCRGVPVAILAINGLLATLDEYKVEEWEMVQERLDLELKDHLEITKKILSLSFDDLLDPLKPCYIYLSVFLEDYEMEWGNVIRLWISEGLVERRSRTLNHLKSTKHS</sequence>
<dbReference type="Gene3D" id="1.10.10.10">
    <property type="entry name" value="Winged helix-like DNA-binding domain superfamily/Winged helix DNA-binding domain"/>
    <property type="match status" value="1"/>
</dbReference>
<accession>A0AAN9IUU7</accession>
<organism evidence="3 4">
    <name type="scientific">Clitoria ternatea</name>
    <name type="common">Butterfly pea</name>
    <dbReference type="NCBI Taxonomy" id="43366"/>
    <lineage>
        <taxon>Eukaryota</taxon>
        <taxon>Viridiplantae</taxon>
        <taxon>Streptophyta</taxon>
        <taxon>Embryophyta</taxon>
        <taxon>Tracheophyta</taxon>
        <taxon>Spermatophyta</taxon>
        <taxon>Magnoliopsida</taxon>
        <taxon>eudicotyledons</taxon>
        <taxon>Gunneridae</taxon>
        <taxon>Pentapetalae</taxon>
        <taxon>rosids</taxon>
        <taxon>fabids</taxon>
        <taxon>Fabales</taxon>
        <taxon>Fabaceae</taxon>
        <taxon>Papilionoideae</taxon>
        <taxon>50 kb inversion clade</taxon>
        <taxon>NPAAA clade</taxon>
        <taxon>indigoferoid/millettioid clade</taxon>
        <taxon>Phaseoleae</taxon>
        <taxon>Clitoria</taxon>
    </lineage>
</organism>
<dbReference type="InterPro" id="IPR042197">
    <property type="entry name" value="Apaf_helical"/>
</dbReference>
<evidence type="ECO:0000313" key="3">
    <source>
        <dbReference type="EMBL" id="KAK7286702.1"/>
    </source>
</evidence>
<evidence type="ECO:0000256" key="1">
    <source>
        <dbReference type="ARBA" id="ARBA00022737"/>
    </source>
</evidence>
<keyword evidence="4" id="KW-1185">Reference proteome</keyword>
<protein>
    <recommendedName>
        <fullName evidence="2">NB-ARC domain-containing protein</fullName>
    </recommendedName>
</protein>
<gene>
    <name evidence="3" type="ORF">RJT34_21893</name>
</gene>
<dbReference type="PANTHER" id="PTHR23155:SF1205">
    <property type="entry name" value="DISEASE RESISTANCE PROTEIN RPM1"/>
    <property type="match status" value="1"/>
</dbReference>
<dbReference type="EMBL" id="JAYKXN010000005">
    <property type="protein sequence ID" value="KAK7286702.1"/>
    <property type="molecule type" value="Genomic_DNA"/>
</dbReference>
<dbReference type="InterPro" id="IPR002182">
    <property type="entry name" value="NB-ARC"/>
</dbReference>
<dbReference type="GO" id="GO:0043531">
    <property type="term" value="F:ADP binding"/>
    <property type="evidence" value="ECO:0007669"/>
    <property type="project" value="InterPro"/>
</dbReference>
<evidence type="ECO:0000313" key="4">
    <source>
        <dbReference type="Proteomes" id="UP001359559"/>
    </source>
</evidence>
<dbReference type="InterPro" id="IPR027417">
    <property type="entry name" value="P-loop_NTPase"/>
</dbReference>
<dbReference type="InterPro" id="IPR036388">
    <property type="entry name" value="WH-like_DNA-bd_sf"/>
</dbReference>
<dbReference type="AlphaFoldDB" id="A0AAN9IUU7"/>
<dbReference type="Gene3D" id="3.40.50.300">
    <property type="entry name" value="P-loop containing nucleotide triphosphate hydrolases"/>
    <property type="match status" value="1"/>
</dbReference>
<dbReference type="InterPro" id="IPR044974">
    <property type="entry name" value="Disease_R_plants"/>
</dbReference>
<dbReference type="Gene3D" id="1.10.8.430">
    <property type="entry name" value="Helical domain of apoptotic protease-activating factors"/>
    <property type="match status" value="1"/>
</dbReference>
<dbReference type="Pfam" id="PF00931">
    <property type="entry name" value="NB-ARC"/>
    <property type="match status" value="1"/>
</dbReference>
<evidence type="ECO:0000259" key="2">
    <source>
        <dbReference type="Pfam" id="PF00931"/>
    </source>
</evidence>
<dbReference type="GO" id="GO:0098542">
    <property type="term" value="P:defense response to other organism"/>
    <property type="evidence" value="ECO:0007669"/>
    <property type="project" value="TreeGrafter"/>
</dbReference>